<evidence type="ECO:0000313" key="3">
    <source>
        <dbReference type="Proteomes" id="UP001519654"/>
    </source>
</evidence>
<gene>
    <name evidence="2" type="ORF">KOI35_36930</name>
</gene>
<dbReference type="Proteomes" id="UP001519654">
    <property type="component" value="Unassembled WGS sequence"/>
</dbReference>
<proteinExistence type="predicted"/>
<name>A0ABS5Z0D8_9ACTN</name>
<dbReference type="RefSeq" id="WP_215793339.1">
    <property type="nucleotide sequence ID" value="NZ_JAHKKG010000013.1"/>
</dbReference>
<evidence type="ECO:0008006" key="4">
    <source>
        <dbReference type="Google" id="ProtNLM"/>
    </source>
</evidence>
<sequence length="342" mass="36330">MTGLERRYHRLMFAYPAGYRRGHATEMVTTLLEMADDGQTRPTRGDAWDLLVSGVRQRFRLPSGRPLLYVVAVLVTLIGGGFGAAAGSWAATSTMADLPSQAGIESLTRQIAGDGSDFHTSRISTPWTVTFADAGIDAGAAWTPDAARRTLSADGWELGSIQPRSGVTSTWDPVTGAQISQELRGSSFEATRDGLTMDVTAYVSGEHGQILLTASPLDNGTLLPLVIAGAMLGLLGGWLLVAAGGYRLRSSSRPRLASALTALAVVALAVPAFAFWVNVWRVAGTSDDPIYTVHSALSPDLYWSYGWPWMLVELSVAGLLLAVGAWFALRGRSVPSPAQLPA</sequence>
<dbReference type="EMBL" id="JAHKKG010000013">
    <property type="protein sequence ID" value="MBU2669113.1"/>
    <property type="molecule type" value="Genomic_DNA"/>
</dbReference>
<feature type="transmembrane region" description="Helical" evidence="1">
    <location>
        <begin position="307"/>
        <end position="329"/>
    </location>
</feature>
<accession>A0ABS5Z0D8</accession>
<reference evidence="2 3" key="1">
    <citation type="submission" date="2021-06" db="EMBL/GenBank/DDBJ databases">
        <title>Actinoplanes lichenicola sp. nov., and Actinoplanes ovalisporus sp. nov., isolated from lichen in Thailand.</title>
        <authorList>
            <person name="Saeng-In P."/>
            <person name="Kanchanasin P."/>
            <person name="Yuki M."/>
            <person name="Kudo T."/>
            <person name="Ohkuma M."/>
            <person name="Phongsopitanun W."/>
            <person name="Tanasupawat S."/>
        </authorList>
    </citation>
    <scope>NUCLEOTIDE SEQUENCE [LARGE SCALE GENOMIC DNA]</scope>
    <source>
        <strain evidence="2 3">NBRC 110975</strain>
    </source>
</reference>
<feature type="transmembrane region" description="Helical" evidence="1">
    <location>
        <begin position="256"/>
        <end position="277"/>
    </location>
</feature>
<keyword evidence="1" id="KW-1133">Transmembrane helix</keyword>
<keyword evidence="1" id="KW-0812">Transmembrane</keyword>
<feature type="transmembrane region" description="Helical" evidence="1">
    <location>
        <begin position="222"/>
        <end position="244"/>
    </location>
</feature>
<protein>
    <recommendedName>
        <fullName evidence="4">DUF1349 domain-containing protein</fullName>
    </recommendedName>
</protein>
<evidence type="ECO:0000313" key="2">
    <source>
        <dbReference type="EMBL" id="MBU2669113.1"/>
    </source>
</evidence>
<organism evidence="2 3">
    <name type="scientific">Paractinoplanes bogorensis</name>
    <dbReference type="NCBI Taxonomy" id="1610840"/>
    <lineage>
        <taxon>Bacteria</taxon>
        <taxon>Bacillati</taxon>
        <taxon>Actinomycetota</taxon>
        <taxon>Actinomycetes</taxon>
        <taxon>Micromonosporales</taxon>
        <taxon>Micromonosporaceae</taxon>
        <taxon>Paractinoplanes</taxon>
    </lineage>
</organism>
<comment type="caution">
    <text evidence="2">The sequence shown here is derived from an EMBL/GenBank/DDBJ whole genome shotgun (WGS) entry which is preliminary data.</text>
</comment>
<keyword evidence="3" id="KW-1185">Reference proteome</keyword>
<keyword evidence="1" id="KW-0472">Membrane</keyword>
<evidence type="ECO:0000256" key="1">
    <source>
        <dbReference type="SAM" id="Phobius"/>
    </source>
</evidence>
<feature type="transmembrane region" description="Helical" evidence="1">
    <location>
        <begin position="67"/>
        <end position="91"/>
    </location>
</feature>